<dbReference type="Pfam" id="PF00085">
    <property type="entry name" value="Thioredoxin"/>
    <property type="match status" value="1"/>
</dbReference>
<evidence type="ECO:0000259" key="3">
    <source>
        <dbReference type="PROSITE" id="PS51352"/>
    </source>
</evidence>
<dbReference type="AlphaFoldDB" id="U5DRE3"/>
<name>U5DRE3_9CHRO</name>
<comment type="caution">
    <text evidence="4">The sequence shown here is derived from an EMBL/GenBank/DDBJ whole genome shotgun (WGS) entry which is preliminary data.</text>
</comment>
<dbReference type="GO" id="GO:0016853">
    <property type="term" value="F:isomerase activity"/>
    <property type="evidence" value="ECO:0007669"/>
    <property type="project" value="UniProtKB-KW"/>
</dbReference>
<dbReference type="GO" id="GO:0016671">
    <property type="term" value="F:oxidoreductase activity, acting on a sulfur group of donors, disulfide as acceptor"/>
    <property type="evidence" value="ECO:0007669"/>
    <property type="project" value="TreeGrafter"/>
</dbReference>
<dbReference type="CDD" id="cd02950">
    <property type="entry name" value="TxlA"/>
    <property type="match status" value="1"/>
</dbReference>
<protein>
    <submittedName>
        <fullName evidence="4">Thiol-disulfide isomerase and thioredoxin</fullName>
    </submittedName>
</protein>
<feature type="region of interest" description="Disordered" evidence="1">
    <location>
        <begin position="1"/>
        <end position="20"/>
    </location>
</feature>
<feature type="domain" description="Thioredoxin" evidence="3">
    <location>
        <begin position="51"/>
        <end position="168"/>
    </location>
</feature>
<dbReference type="InterPro" id="IPR044241">
    <property type="entry name" value="TxlA/HCF164"/>
</dbReference>
<dbReference type="InterPro" id="IPR017937">
    <property type="entry name" value="Thioredoxin_CS"/>
</dbReference>
<dbReference type="PANTHER" id="PTHR47353:SF1">
    <property type="entry name" value="THIOREDOXIN-LIKE PROTEIN HCF164, CHLOROPLASTIC"/>
    <property type="match status" value="1"/>
</dbReference>
<keyword evidence="2" id="KW-0472">Membrane</keyword>
<feature type="transmembrane region" description="Helical" evidence="2">
    <location>
        <begin position="34"/>
        <end position="51"/>
    </location>
</feature>
<evidence type="ECO:0000256" key="1">
    <source>
        <dbReference type="SAM" id="MobiDB-lite"/>
    </source>
</evidence>
<dbReference type="PATRIC" id="fig|582515.4.peg.87"/>
<keyword evidence="5" id="KW-1185">Reference proteome</keyword>
<feature type="region of interest" description="Disordered" evidence="1">
    <location>
        <begin position="177"/>
        <end position="207"/>
    </location>
</feature>
<dbReference type="InterPro" id="IPR036249">
    <property type="entry name" value="Thioredoxin-like_sf"/>
</dbReference>
<dbReference type="SUPFAM" id="SSF52833">
    <property type="entry name" value="Thioredoxin-like"/>
    <property type="match status" value="1"/>
</dbReference>
<keyword evidence="2" id="KW-1133">Transmembrane helix</keyword>
<dbReference type="eggNOG" id="COG0526">
    <property type="taxonomic scope" value="Bacteria"/>
</dbReference>
<dbReference type="Gene3D" id="3.40.30.10">
    <property type="entry name" value="Glutaredoxin"/>
    <property type="match status" value="1"/>
</dbReference>
<evidence type="ECO:0000313" key="4">
    <source>
        <dbReference type="EMBL" id="ERN43179.1"/>
    </source>
</evidence>
<dbReference type="InParanoid" id="U5DRE3"/>
<dbReference type="PROSITE" id="PS51352">
    <property type="entry name" value="THIOREDOXIN_2"/>
    <property type="match status" value="1"/>
</dbReference>
<reference evidence="4 5" key="1">
    <citation type="submission" date="2013-05" db="EMBL/GenBank/DDBJ databases">
        <title>Draft genome sequence of Rubidibacter lacunae KORDI 51-2.</title>
        <authorList>
            <person name="Choi D.H."/>
            <person name="Noh J.H."/>
            <person name="Kwon K.-K."/>
            <person name="Lee J.-H."/>
            <person name="Ryu J.-Y."/>
        </authorList>
    </citation>
    <scope>NUCLEOTIDE SEQUENCE [LARGE SCALE GENOMIC DNA]</scope>
    <source>
        <strain evidence="4 5">KORDI 51-2</strain>
    </source>
</reference>
<organism evidence="4 5">
    <name type="scientific">Rubidibacter lacunae KORDI 51-2</name>
    <dbReference type="NCBI Taxonomy" id="582515"/>
    <lineage>
        <taxon>Bacteria</taxon>
        <taxon>Bacillati</taxon>
        <taxon>Cyanobacteriota</taxon>
        <taxon>Cyanophyceae</taxon>
        <taxon>Oscillatoriophycideae</taxon>
        <taxon>Chroococcales</taxon>
        <taxon>Aphanothecaceae</taxon>
        <taxon>Rubidibacter</taxon>
    </lineage>
</organism>
<dbReference type="STRING" id="582515.KR51_00000720"/>
<dbReference type="PANTHER" id="PTHR47353">
    <property type="entry name" value="THIOREDOXIN-LIKE PROTEIN HCF164, CHLOROPLASTIC"/>
    <property type="match status" value="1"/>
</dbReference>
<dbReference type="InterPro" id="IPR013766">
    <property type="entry name" value="Thioredoxin_domain"/>
</dbReference>
<keyword evidence="4" id="KW-0413">Isomerase</keyword>
<evidence type="ECO:0000313" key="5">
    <source>
        <dbReference type="Proteomes" id="UP000016960"/>
    </source>
</evidence>
<dbReference type="EMBL" id="ASSJ01000001">
    <property type="protein sequence ID" value="ERN43179.1"/>
    <property type="molecule type" value="Genomic_DNA"/>
</dbReference>
<dbReference type="Proteomes" id="UP000016960">
    <property type="component" value="Unassembled WGS sequence"/>
</dbReference>
<sequence length="207" mass="22131">MSEKSGKNVETPVNRSGTSALDEGSALSRRLRNVLVALGAIAIGAVFFFSMQSGSAAGSLEKQARAATPLEIATANGKPTLLEFYADWCTTCRAMAPELADVKAEFAGDLNFAMLNVDNTKWLPELLRYRVDGIPHFVYLDRSGEPVGMAIGEQPRSLLEENLQALVVGEALPSVRRGRTSELDTPGFEAPPAGNADPRSHGAQVRS</sequence>
<proteinExistence type="predicted"/>
<gene>
    <name evidence="4" type="ORF">KR51_00000720</name>
</gene>
<accession>U5DRE3</accession>
<evidence type="ECO:0000256" key="2">
    <source>
        <dbReference type="SAM" id="Phobius"/>
    </source>
</evidence>
<dbReference type="FunFam" id="3.40.30.10:FF:000423">
    <property type="entry name" value="Thiol:disulfide interchange protein"/>
    <property type="match status" value="1"/>
</dbReference>
<dbReference type="OrthoDB" id="423012at2"/>
<dbReference type="PROSITE" id="PS00194">
    <property type="entry name" value="THIOREDOXIN_1"/>
    <property type="match status" value="1"/>
</dbReference>
<keyword evidence="2" id="KW-0812">Transmembrane</keyword>